<evidence type="ECO:0000259" key="17">
    <source>
        <dbReference type="Pfam" id="PF02563"/>
    </source>
</evidence>
<evidence type="ECO:0000256" key="15">
    <source>
        <dbReference type="SAM" id="Phobius"/>
    </source>
</evidence>
<evidence type="ECO:0000256" key="6">
    <source>
        <dbReference type="ARBA" id="ARBA00022692"/>
    </source>
</evidence>
<evidence type="ECO:0000256" key="11">
    <source>
        <dbReference type="ARBA" id="ARBA00023136"/>
    </source>
</evidence>
<evidence type="ECO:0000256" key="7">
    <source>
        <dbReference type="ARBA" id="ARBA00022729"/>
    </source>
</evidence>
<dbReference type="PANTHER" id="PTHR33619:SF3">
    <property type="entry name" value="POLYSACCHARIDE EXPORT PROTEIN GFCE-RELATED"/>
    <property type="match status" value="1"/>
</dbReference>
<reference evidence="19 20" key="1">
    <citation type="submission" date="2024-02" db="EMBL/GenBank/DDBJ databases">
        <title>Whole genome sequencing of Parabacteroides sp. AD58.</title>
        <authorList>
            <person name="Chaplin A.V."/>
            <person name="Pikina A.P."/>
            <person name="Sokolova S.R."/>
            <person name="Korostin D.O."/>
            <person name="Efimov B.A."/>
        </authorList>
    </citation>
    <scope>NUCLEOTIDE SEQUENCE [LARGE SCALE GENOMIC DNA]</scope>
    <source>
        <strain evidence="19 20">AD58</strain>
    </source>
</reference>
<evidence type="ECO:0000256" key="13">
    <source>
        <dbReference type="ARBA" id="ARBA00023237"/>
    </source>
</evidence>
<dbReference type="Gene3D" id="3.10.560.10">
    <property type="entry name" value="Outer membrane lipoprotein wza domain like"/>
    <property type="match status" value="1"/>
</dbReference>
<keyword evidence="11 15" id="KW-0472">Membrane</keyword>
<keyword evidence="12" id="KW-0564">Palmitate</keyword>
<keyword evidence="4" id="KW-1134">Transmembrane beta strand</keyword>
<keyword evidence="10" id="KW-0626">Porin</keyword>
<keyword evidence="5" id="KW-0762">Sugar transport</keyword>
<evidence type="ECO:0000256" key="14">
    <source>
        <dbReference type="ARBA" id="ARBA00023288"/>
    </source>
</evidence>
<evidence type="ECO:0000256" key="10">
    <source>
        <dbReference type="ARBA" id="ARBA00023114"/>
    </source>
</evidence>
<keyword evidence="3" id="KW-0813">Transport</keyword>
<evidence type="ECO:0000256" key="5">
    <source>
        <dbReference type="ARBA" id="ARBA00022597"/>
    </source>
</evidence>
<keyword evidence="8" id="KW-0625">Polysaccharide transport</keyword>
<organism evidence="19 20">
    <name type="scientific">Parabacteroides absconsus</name>
    <dbReference type="NCBI Taxonomy" id="2951805"/>
    <lineage>
        <taxon>Bacteria</taxon>
        <taxon>Pseudomonadati</taxon>
        <taxon>Bacteroidota</taxon>
        <taxon>Bacteroidia</taxon>
        <taxon>Bacteroidales</taxon>
        <taxon>Tannerellaceae</taxon>
        <taxon>Parabacteroides</taxon>
    </lineage>
</organism>
<dbReference type="PANTHER" id="PTHR33619">
    <property type="entry name" value="POLYSACCHARIDE EXPORT PROTEIN GFCE-RELATED"/>
    <property type="match status" value="1"/>
</dbReference>
<evidence type="ECO:0000256" key="8">
    <source>
        <dbReference type="ARBA" id="ARBA00023047"/>
    </source>
</evidence>
<accession>A0ABZ2IJK4</accession>
<evidence type="ECO:0000313" key="20">
    <source>
        <dbReference type="Proteomes" id="UP001320603"/>
    </source>
</evidence>
<comment type="similarity">
    <text evidence="2">Belongs to the BexD/CtrA/VexA family.</text>
</comment>
<evidence type="ECO:0000256" key="1">
    <source>
        <dbReference type="ARBA" id="ARBA00004571"/>
    </source>
</evidence>
<dbReference type="InterPro" id="IPR049712">
    <property type="entry name" value="Poly_export"/>
</dbReference>
<keyword evidence="14" id="KW-0449">Lipoprotein</keyword>
<evidence type="ECO:0000256" key="2">
    <source>
        <dbReference type="ARBA" id="ARBA00009450"/>
    </source>
</evidence>
<evidence type="ECO:0000256" key="3">
    <source>
        <dbReference type="ARBA" id="ARBA00022448"/>
    </source>
</evidence>
<dbReference type="Pfam" id="PF02563">
    <property type="entry name" value="Poly_export"/>
    <property type="match status" value="1"/>
</dbReference>
<proteinExistence type="inferred from homology"/>
<keyword evidence="20" id="KW-1185">Reference proteome</keyword>
<feature type="transmembrane region" description="Helical" evidence="15">
    <location>
        <begin position="243"/>
        <end position="265"/>
    </location>
</feature>
<name>A0ABZ2IJK4_9BACT</name>
<keyword evidence="7 16" id="KW-0732">Signal</keyword>
<sequence>MKFKDLLFAVFCVLLTACAQPRDVIYFQGVDSLTPEQLEAMSQTYSTKLTSDDLLSITVSNWDPESVAPFNPPVYSYSTAEGEQPIVASQSMYTYLVDKNGDIEFPVLGKIHVAGLTRQELAADLQNKISKYVKDKPLVKVELLNFKVTMMGEINRPGSYSIKNDRVTILDVIGMAGDLPLTANRKNILVIRENEGKKEIYRLDITDPNIFSSPCFYLKQNDVVYVEPIKTKLRSRTSSDRQFTMSLITSLISSVSVIVAMVISIKNN</sequence>
<feature type="domain" description="Polysaccharide export protein N-terminal" evidence="17">
    <location>
        <begin position="43"/>
        <end position="143"/>
    </location>
</feature>
<evidence type="ECO:0000313" key="19">
    <source>
        <dbReference type="EMBL" id="WWV66225.1"/>
    </source>
</evidence>
<dbReference type="RefSeq" id="WP_251967497.1">
    <property type="nucleotide sequence ID" value="NZ_CP146284.1"/>
</dbReference>
<feature type="signal peptide" evidence="16">
    <location>
        <begin position="1"/>
        <end position="19"/>
    </location>
</feature>
<feature type="domain" description="SLBB" evidence="18">
    <location>
        <begin position="147"/>
        <end position="226"/>
    </location>
</feature>
<keyword evidence="13" id="KW-0998">Cell outer membrane</keyword>
<dbReference type="Proteomes" id="UP001320603">
    <property type="component" value="Chromosome"/>
</dbReference>
<evidence type="ECO:0000256" key="16">
    <source>
        <dbReference type="SAM" id="SignalP"/>
    </source>
</evidence>
<keyword evidence="6 15" id="KW-0812">Transmembrane</keyword>
<keyword evidence="9" id="KW-0406">Ion transport</keyword>
<evidence type="ECO:0000256" key="9">
    <source>
        <dbReference type="ARBA" id="ARBA00023065"/>
    </source>
</evidence>
<feature type="chain" id="PRO_5047353498" evidence="16">
    <location>
        <begin position="20"/>
        <end position="268"/>
    </location>
</feature>
<dbReference type="EMBL" id="CP146284">
    <property type="protein sequence ID" value="WWV66225.1"/>
    <property type="molecule type" value="Genomic_DNA"/>
</dbReference>
<dbReference type="PROSITE" id="PS51257">
    <property type="entry name" value="PROKAR_LIPOPROTEIN"/>
    <property type="match status" value="1"/>
</dbReference>
<dbReference type="Pfam" id="PF22461">
    <property type="entry name" value="SLBB_2"/>
    <property type="match status" value="1"/>
</dbReference>
<protein>
    <submittedName>
        <fullName evidence="19">Polysaccharide biosynthesis/export family protein</fullName>
    </submittedName>
</protein>
<evidence type="ECO:0000256" key="12">
    <source>
        <dbReference type="ARBA" id="ARBA00023139"/>
    </source>
</evidence>
<gene>
    <name evidence="19" type="ORF">NEE14_014785</name>
</gene>
<dbReference type="InterPro" id="IPR003715">
    <property type="entry name" value="Poly_export_N"/>
</dbReference>
<keyword evidence="15" id="KW-1133">Transmembrane helix</keyword>
<dbReference type="InterPro" id="IPR054765">
    <property type="entry name" value="SLBB_dom"/>
</dbReference>
<evidence type="ECO:0000256" key="4">
    <source>
        <dbReference type="ARBA" id="ARBA00022452"/>
    </source>
</evidence>
<evidence type="ECO:0000259" key="18">
    <source>
        <dbReference type="Pfam" id="PF22461"/>
    </source>
</evidence>
<comment type="subcellular location">
    <subcellularLocation>
        <location evidence="1">Cell outer membrane</location>
        <topology evidence="1">Multi-pass membrane protein</topology>
    </subcellularLocation>
</comment>